<name>A0A2U8QRS8_9FLAO</name>
<accession>A0A2U8QRS8</accession>
<gene>
    <name evidence="1" type="ORF">DI487_00765</name>
</gene>
<sequence>MRQVNGTILKDANQLICASQYGQIYRNSDPRIGQSVNLLVQDHDLLITLTNPIALYGQKPDLSMFEMPANANKTIQDCYTIVRGLENNSGKAYYPNNMILHSRFFVPEGANFTLSDIKINGVPMKWGSQIADTFQVQLAGTGIPASSGQKPEIFPPVADAPVLLPNIQYVLDYDVLSASLYNKLNSLSNLTSCITQVEVGKTTDNIAILTYNATKNTQFDFGPGITTTINSYQDLGNNGQLFVVSLEVDSSASTGQKPLALYNTSTDPKYPIAGVLEVVPAGTLPTLSTKKNATALSEAQVEHLKAIL</sequence>
<dbReference type="AlphaFoldDB" id="A0A2U8QRS8"/>
<proteinExistence type="predicted"/>
<reference evidence="1 2" key="1">
    <citation type="submission" date="2018-05" db="EMBL/GenBank/DDBJ databases">
        <title>Flavobacterium sp. MEBiC07310.</title>
        <authorList>
            <person name="Baek K."/>
        </authorList>
    </citation>
    <scope>NUCLEOTIDE SEQUENCE [LARGE SCALE GENOMIC DNA]</scope>
    <source>
        <strain evidence="1 2">MEBiC07310</strain>
    </source>
</reference>
<keyword evidence="2" id="KW-1185">Reference proteome</keyword>
<dbReference type="KEGG" id="fse:DI487_00765"/>
<protein>
    <submittedName>
        <fullName evidence="1">Uncharacterized protein</fullName>
    </submittedName>
</protein>
<organism evidence="1 2">
    <name type="scientific">Flavobacterium sediminis</name>
    <dbReference type="NCBI Taxonomy" id="2201181"/>
    <lineage>
        <taxon>Bacteria</taxon>
        <taxon>Pseudomonadati</taxon>
        <taxon>Bacteroidota</taxon>
        <taxon>Flavobacteriia</taxon>
        <taxon>Flavobacteriales</taxon>
        <taxon>Flavobacteriaceae</taxon>
        <taxon>Flavobacterium</taxon>
    </lineage>
</organism>
<dbReference type="EMBL" id="CP029463">
    <property type="protein sequence ID" value="AWM12545.1"/>
    <property type="molecule type" value="Genomic_DNA"/>
</dbReference>
<dbReference type="Proteomes" id="UP000245429">
    <property type="component" value="Chromosome"/>
</dbReference>
<evidence type="ECO:0000313" key="2">
    <source>
        <dbReference type="Proteomes" id="UP000245429"/>
    </source>
</evidence>
<evidence type="ECO:0000313" key="1">
    <source>
        <dbReference type="EMBL" id="AWM12545.1"/>
    </source>
</evidence>